<accession>A0AAD2H861</accession>
<dbReference type="Proteomes" id="UP001295794">
    <property type="component" value="Unassembled WGS sequence"/>
</dbReference>
<organism evidence="2 3">
    <name type="scientific">Mycena citricolor</name>
    <dbReference type="NCBI Taxonomy" id="2018698"/>
    <lineage>
        <taxon>Eukaryota</taxon>
        <taxon>Fungi</taxon>
        <taxon>Dikarya</taxon>
        <taxon>Basidiomycota</taxon>
        <taxon>Agaricomycotina</taxon>
        <taxon>Agaricomycetes</taxon>
        <taxon>Agaricomycetidae</taxon>
        <taxon>Agaricales</taxon>
        <taxon>Marasmiineae</taxon>
        <taxon>Mycenaceae</taxon>
        <taxon>Mycena</taxon>
    </lineage>
</organism>
<sequence>MDSKEETRGDLIPPNPSEARPHSGEIMLHPSLIPVSRCEAWIFVEHRTILCQVFRSNRPRIYPHSG</sequence>
<evidence type="ECO:0000313" key="2">
    <source>
        <dbReference type="EMBL" id="CAK5270847.1"/>
    </source>
</evidence>
<feature type="region of interest" description="Disordered" evidence="1">
    <location>
        <begin position="1"/>
        <end position="24"/>
    </location>
</feature>
<evidence type="ECO:0000256" key="1">
    <source>
        <dbReference type="SAM" id="MobiDB-lite"/>
    </source>
</evidence>
<name>A0AAD2H861_9AGAR</name>
<gene>
    <name evidence="2" type="ORF">MYCIT1_LOCUS15591</name>
</gene>
<dbReference type="AlphaFoldDB" id="A0AAD2H861"/>
<protein>
    <submittedName>
        <fullName evidence="2">Uncharacterized protein</fullName>
    </submittedName>
</protein>
<keyword evidence="3" id="KW-1185">Reference proteome</keyword>
<proteinExistence type="predicted"/>
<comment type="caution">
    <text evidence="2">The sequence shown here is derived from an EMBL/GenBank/DDBJ whole genome shotgun (WGS) entry which is preliminary data.</text>
</comment>
<evidence type="ECO:0000313" key="3">
    <source>
        <dbReference type="Proteomes" id="UP001295794"/>
    </source>
</evidence>
<dbReference type="EMBL" id="CAVNYO010000169">
    <property type="protein sequence ID" value="CAK5270847.1"/>
    <property type="molecule type" value="Genomic_DNA"/>
</dbReference>
<reference evidence="2" key="1">
    <citation type="submission" date="2023-11" db="EMBL/GenBank/DDBJ databases">
        <authorList>
            <person name="De Vega J J."/>
            <person name="De Vega J J."/>
        </authorList>
    </citation>
    <scope>NUCLEOTIDE SEQUENCE</scope>
</reference>